<sequence length="222" mass="24159">MAYAKDFVRVTIGGSAYQDNEIWNTGFNIITSPGQTITPTFLDQVIQIVAVGWEEFFQNDGSGFRFPLTHTTEFVKASHIGTNGKVVNNEVREYFYEPRLQGSGTKPFPAAQLSMVVTLRSAIRKGPGALGRMYLPALLSGVEENGLVSDLSVQILSGMFSTFIDYVDYEIGENASVGLVSPAGNGVQSSVVSFRIDNRIDTQRRRANHLPASGVFVPVNGS</sequence>
<reference evidence="1" key="1">
    <citation type="submission" date="2015-06" db="EMBL/GenBank/DDBJ databases">
        <authorList>
            <person name="Joergensen T."/>
        </authorList>
    </citation>
    <scope>NUCLEOTIDE SEQUENCE</scope>
    <source>
        <strain evidence="1">RGRH0473</strain>
    </source>
</reference>
<protein>
    <submittedName>
        <fullName evidence="1">Uncharacterized protein</fullName>
    </submittedName>
</protein>
<organism evidence="1">
    <name type="scientific">uncultured prokaryote</name>
    <dbReference type="NCBI Taxonomy" id="198431"/>
    <lineage>
        <taxon>unclassified sequences</taxon>
        <taxon>environmental samples</taxon>
    </lineage>
</organism>
<proteinExistence type="predicted"/>
<dbReference type="EMBL" id="LN853114">
    <property type="protein sequence ID" value="CRY95091.1"/>
    <property type="molecule type" value="Genomic_DNA"/>
</dbReference>
<name>A0A0H5PZF0_9ZZZZ</name>
<accession>A0A0H5PZF0</accession>
<reference evidence="1" key="2">
    <citation type="submission" date="2015-07" db="EMBL/GenBank/DDBJ databases">
        <title>Plasmids, circular viruses and viroids from rat gut.</title>
        <authorList>
            <person name="Jorgensen T.J."/>
            <person name="Hansen M.A."/>
            <person name="Xu Z."/>
            <person name="Tabak M.A."/>
            <person name="Sorensen S.J."/>
            <person name="Hansen L.H."/>
        </authorList>
    </citation>
    <scope>NUCLEOTIDE SEQUENCE</scope>
    <source>
        <strain evidence="1">RGRH0473</strain>
    </source>
</reference>
<evidence type="ECO:0000313" key="1">
    <source>
        <dbReference type="EMBL" id="CRY95091.1"/>
    </source>
</evidence>
<dbReference type="AlphaFoldDB" id="A0A0H5PZF0"/>